<dbReference type="FunFam" id="3.30.1490.20:FF:000003">
    <property type="entry name" value="acetyl-CoA carboxylase isoform X1"/>
    <property type="match status" value="1"/>
</dbReference>
<evidence type="ECO:0000256" key="2">
    <source>
        <dbReference type="ARBA" id="ARBA00022598"/>
    </source>
</evidence>
<dbReference type="Pfam" id="PF00289">
    <property type="entry name" value="Biotin_carb_N"/>
    <property type="match status" value="1"/>
</dbReference>
<keyword evidence="3 7" id="KW-0547">Nucleotide-binding</keyword>
<dbReference type="SUPFAM" id="SSF51230">
    <property type="entry name" value="Single hybrid motif"/>
    <property type="match status" value="1"/>
</dbReference>
<evidence type="ECO:0000256" key="4">
    <source>
        <dbReference type="ARBA" id="ARBA00022840"/>
    </source>
</evidence>
<dbReference type="SUPFAM" id="SSF52440">
    <property type="entry name" value="PreATP-grasp domain"/>
    <property type="match status" value="1"/>
</dbReference>
<evidence type="ECO:0000259" key="10">
    <source>
        <dbReference type="PROSITE" id="PS50979"/>
    </source>
</evidence>
<protein>
    <submittedName>
        <fullName evidence="11">Acetyl-/propionyl-coenzyme A carboxylase alpha chain</fullName>
    </submittedName>
</protein>
<dbReference type="PROSITE" id="PS00867">
    <property type="entry name" value="CPSASE_2"/>
    <property type="match status" value="1"/>
</dbReference>
<dbReference type="Pfam" id="PF00364">
    <property type="entry name" value="Biotin_lipoyl"/>
    <property type="match status" value="1"/>
</dbReference>
<dbReference type="FunFam" id="3.30.470.20:FF:000028">
    <property type="entry name" value="Methylcrotonoyl-CoA carboxylase subunit alpha, mitochondrial"/>
    <property type="match status" value="1"/>
</dbReference>
<evidence type="ECO:0000256" key="3">
    <source>
        <dbReference type="ARBA" id="ARBA00022741"/>
    </source>
</evidence>
<feature type="domain" description="Biotin carboxylation" evidence="10">
    <location>
        <begin position="2"/>
        <end position="447"/>
    </location>
</feature>
<dbReference type="FunFam" id="2.40.50.100:FF:000003">
    <property type="entry name" value="Acetyl-CoA carboxylase biotin carboxyl carrier protein"/>
    <property type="match status" value="1"/>
</dbReference>
<organism evidence="11 12">
    <name type="scientific">Falsiruegeria litorea R37</name>
    <dbReference type="NCBI Taxonomy" id="1200284"/>
    <lineage>
        <taxon>Bacteria</taxon>
        <taxon>Pseudomonadati</taxon>
        <taxon>Pseudomonadota</taxon>
        <taxon>Alphaproteobacteria</taxon>
        <taxon>Rhodobacterales</taxon>
        <taxon>Roseobacteraceae</taxon>
        <taxon>Falsiruegeria</taxon>
    </lineage>
</organism>
<keyword evidence="4 7" id="KW-0067">ATP-binding</keyword>
<evidence type="ECO:0000256" key="6">
    <source>
        <dbReference type="ARBA" id="ARBA00023267"/>
    </source>
</evidence>
<keyword evidence="5" id="KW-0809">Transit peptide</keyword>
<proteinExistence type="predicted"/>
<evidence type="ECO:0000259" key="8">
    <source>
        <dbReference type="PROSITE" id="PS50968"/>
    </source>
</evidence>
<evidence type="ECO:0000313" key="12">
    <source>
        <dbReference type="Proteomes" id="UP000193077"/>
    </source>
</evidence>
<dbReference type="SUPFAM" id="SSF56059">
    <property type="entry name" value="Glutathione synthetase ATP-binding domain-like"/>
    <property type="match status" value="1"/>
</dbReference>
<dbReference type="InterPro" id="IPR011054">
    <property type="entry name" value="Rudment_hybrid_motif"/>
</dbReference>
<dbReference type="PROSITE" id="PS00188">
    <property type="entry name" value="BIOTIN"/>
    <property type="match status" value="1"/>
</dbReference>
<dbReference type="InterPro" id="IPR005479">
    <property type="entry name" value="CPAse_ATP-bd"/>
</dbReference>
<dbReference type="Pfam" id="PF02786">
    <property type="entry name" value="CPSase_L_D2"/>
    <property type="match status" value="1"/>
</dbReference>
<sequence length="658" mass="69427">MAFDTLLVANRGEIAARVIRSAQSLGLRAVAVYTTADAKAPHVTLADEAVWIGEGPVGDSYLVGDKILQAAQQTGAGAIHPGYGFLSENSDFAQAVEGAGLTFVGPEPKAILSMGNKAEAKRLMIAAGVPCVPGYEGEDQSDAVLIEAAGKIGFPIMVKAAAGGGGRGMRLVHDSADLAEAITLARSEAENAFGSGELILEKAILEPRHVEIQVFADTHGNVIHLGERDCSVQRRHQKVVEEAPCPVMTPDLRARMGAAAVDAARAVDYRGAGTVEFLLDSSGAFYFLEMNTRLQVEHPVTELVTGLDLVAMQIAVAQGETLSLTQEDVTLTGHAIEVRLYAEDPANDYLPATGPIDLWQPATGPGVRVDAGVVTGQEVSPFYDPMLAKLIAYGPSREAARARLIKTVKESVLLGTVTNSAFLVDVLGQEAFARGEATTAFLDQAYPDGFPLTQASPANVALALALLLDADQKRTKQAAGYVSDDQMGWSSAALLPLHVPLMFGEEELTPRALAKPDGWTVWVGEAQFDVSFSGRANGHTRARINTQTVDVVSHVTRDTVQIAVGAERLSFRRLRPGAHDDAAAAGGRVTAPMPGLVVEVTAEAGQTVSKGDRLAVLEAMKMQHQITAAVDGTVIAVHVKAGQQLTAGDVMIEIEETE</sequence>
<dbReference type="InterPro" id="IPR011053">
    <property type="entry name" value="Single_hybrid_motif"/>
</dbReference>
<dbReference type="PROSITE" id="PS50979">
    <property type="entry name" value="BC"/>
    <property type="match status" value="1"/>
</dbReference>
<evidence type="ECO:0000256" key="7">
    <source>
        <dbReference type="PROSITE-ProRule" id="PRU00409"/>
    </source>
</evidence>
<evidence type="ECO:0000313" key="11">
    <source>
        <dbReference type="EMBL" id="SLN68030.1"/>
    </source>
</evidence>
<keyword evidence="2" id="KW-0436">Ligase</keyword>
<evidence type="ECO:0000256" key="5">
    <source>
        <dbReference type="ARBA" id="ARBA00022946"/>
    </source>
</evidence>
<dbReference type="PANTHER" id="PTHR18866">
    <property type="entry name" value="CARBOXYLASE:PYRUVATE/ACETYL-COA/PROPIONYL-COA CARBOXYLASE"/>
    <property type="match status" value="1"/>
</dbReference>
<dbReference type="Pfam" id="PF02785">
    <property type="entry name" value="Biotin_carb_C"/>
    <property type="match status" value="1"/>
</dbReference>
<dbReference type="PROSITE" id="PS50975">
    <property type="entry name" value="ATP_GRASP"/>
    <property type="match status" value="1"/>
</dbReference>
<dbReference type="OrthoDB" id="9763189at2"/>
<dbReference type="GO" id="GO:0005524">
    <property type="term" value="F:ATP binding"/>
    <property type="evidence" value="ECO:0007669"/>
    <property type="project" value="UniProtKB-UniRule"/>
</dbReference>
<dbReference type="Gene3D" id="3.30.470.20">
    <property type="entry name" value="ATP-grasp fold, B domain"/>
    <property type="match status" value="1"/>
</dbReference>
<dbReference type="GO" id="GO:0046872">
    <property type="term" value="F:metal ion binding"/>
    <property type="evidence" value="ECO:0007669"/>
    <property type="project" value="InterPro"/>
</dbReference>
<reference evidence="11 12" key="1">
    <citation type="submission" date="2017-03" db="EMBL/GenBank/DDBJ databases">
        <authorList>
            <person name="Afonso C.L."/>
            <person name="Miller P.J."/>
            <person name="Scott M.A."/>
            <person name="Spackman E."/>
            <person name="Goraichik I."/>
            <person name="Dimitrov K.M."/>
            <person name="Suarez D.L."/>
            <person name="Swayne D.E."/>
        </authorList>
    </citation>
    <scope>NUCLEOTIDE SEQUENCE [LARGE SCALE GENOMIC DNA]</scope>
    <source>
        <strain evidence="11 12">CECT 7639</strain>
    </source>
</reference>
<dbReference type="InterPro" id="IPR050856">
    <property type="entry name" value="Biotin_carboxylase_complex"/>
</dbReference>
<dbReference type="Gene3D" id="2.40.50.100">
    <property type="match status" value="1"/>
</dbReference>
<dbReference type="NCBIfam" id="NF006367">
    <property type="entry name" value="PRK08591.1"/>
    <property type="match status" value="1"/>
</dbReference>
<dbReference type="EMBL" id="FWFO01000004">
    <property type="protein sequence ID" value="SLN68030.1"/>
    <property type="molecule type" value="Genomic_DNA"/>
</dbReference>
<keyword evidence="12" id="KW-1185">Reference proteome</keyword>
<dbReference type="InterPro" id="IPR005481">
    <property type="entry name" value="BC-like_N"/>
</dbReference>
<name>A0A1Y5TN48_9RHOB</name>
<dbReference type="SMART" id="SM00878">
    <property type="entry name" value="Biotin_carb_C"/>
    <property type="match status" value="1"/>
</dbReference>
<evidence type="ECO:0000256" key="1">
    <source>
        <dbReference type="ARBA" id="ARBA00001953"/>
    </source>
</evidence>
<dbReference type="PANTHER" id="PTHR18866:SF33">
    <property type="entry name" value="METHYLCROTONOYL-COA CARBOXYLASE SUBUNIT ALPHA, MITOCHONDRIAL-RELATED"/>
    <property type="match status" value="1"/>
</dbReference>
<dbReference type="PROSITE" id="PS50968">
    <property type="entry name" value="BIOTINYL_LIPOYL"/>
    <property type="match status" value="1"/>
</dbReference>
<comment type="cofactor">
    <cofactor evidence="1">
        <name>biotin</name>
        <dbReference type="ChEBI" id="CHEBI:57586"/>
    </cofactor>
</comment>
<dbReference type="CDD" id="cd06850">
    <property type="entry name" value="biotinyl_domain"/>
    <property type="match status" value="1"/>
</dbReference>
<accession>A0A1Y5TN48</accession>
<dbReference type="Proteomes" id="UP000193077">
    <property type="component" value="Unassembled WGS sequence"/>
</dbReference>
<dbReference type="InterPro" id="IPR011761">
    <property type="entry name" value="ATP-grasp"/>
</dbReference>
<gene>
    <name evidence="11" type="primary">accA1_3</name>
    <name evidence="11" type="ORF">TRL7639_03939</name>
</gene>
<dbReference type="InterPro" id="IPR005482">
    <property type="entry name" value="Biotin_COase_C"/>
</dbReference>
<dbReference type="PROSITE" id="PS00866">
    <property type="entry name" value="CPSASE_1"/>
    <property type="match status" value="1"/>
</dbReference>
<keyword evidence="6" id="KW-0092">Biotin</keyword>
<dbReference type="AlphaFoldDB" id="A0A1Y5TN48"/>
<dbReference type="InterPro" id="IPR001882">
    <property type="entry name" value="Biotin_BS"/>
</dbReference>
<dbReference type="RefSeq" id="WP_085797560.1">
    <property type="nucleotide sequence ID" value="NZ_FWFO01000004.1"/>
</dbReference>
<dbReference type="GO" id="GO:0016874">
    <property type="term" value="F:ligase activity"/>
    <property type="evidence" value="ECO:0007669"/>
    <property type="project" value="UniProtKB-KW"/>
</dbReference>
<dbReference type="InterPro" id="IPR011764">
    <property type="entry name" value="Biotin_carboxylation_dom"/>
</dbReference>
<dbReference type="FunFam" id="3.40.50.20:FF:000010">
    <property type="entry name" value="Propionyl-CoA carboxylase subunit alpha"/>
    <property type="match status" value="1"/>
</dbReference>
<feature type="domain" description="ATP-grasp" evidence="9">
    <location>
        <begin position="121"/>
        <end position="318"/>
    </location>
</feature>
<evidence type="ECO:0000259" key="9">
    <source>
        <dbReference type="PROSITE" id="PS50975"/>
    </source>
</evidence>
<dbReference type="SUPFAM" id="SSF51246">
    <property type="entry name" value="Rudiment single hybrid motif"/>
    <property type="match status" value="1"/>
</dbReference>
<dbReference type="InterPro" id="IPR016185">
    <property type="entry name" value="PreATP-grasp_dom_sf"/>
</dbReference>
<feature type="domain" description="Lipoyl-binding" evidence="8">
    <location>
        <begin position="582"/>
        <end position="655"/>
    </location>
</feature>
<dbReference type="InterPro" id="IPR000089">
    <property type="entry name" value="Biotin_lipoyl"/>
</dbReference>